<dbReference type="Gramene" id="evm.model.04.863">
    <property type="protein sequence ID" value="cds.evm.model.04.863"/>
    <property type="gene ID" value="evm.TU.04.863"/>
</dbReference>
<dbReference type="PANTHER" id="PTHR22849">
    <property type="entry name" value="WDSAM1 PROTEIN"/>
    <property type="match status" value="1"/>
</dbReference>
<reference evidence="7" key="1">
    <citation type="submission" date="2018-11" db="EMBL/GenBank/DDBJ databases">
        <authorList>
            <person name="Grassa J C."/>
        </authorList>
    </citation>
    <scope>NUCLEOTIDE SEQUENCE [LARGE SCALE GENOMIC DNA]</scope>
</reference>
<dbReference type="PANTHER" id="PTHR22849:SF103">
    <property type="entry name" value="U-BOX DOMAIN-CONTAINING PROTEIN"/>
    <property type="match status" value="1"/>
</dbReference>
<evidence type="ECO:0000256" key="1">
    <source>
        <dbReference type="ARBA" id="ARBA00000900"/>
    </source>
</evidence>
<dbReference type="EC" id="2.3.2.27" evidence="5"/>
<dbReference type="Gene3D" id="3.30.40.10">
    <property type="entry name" value="Zinc/RING finger domain, C3HC4 (zinc finger)"/>
    <property type="match status" value="1"/>
</dbReference>
<comment type="catalytic activity">
    <reaction evidence="1 5">
        <text>S-ubiquitinyl-[E2 ubiquitin-conjugating enzyme]-L-cysteine + [acceptor protein]-L-lysine = [E2 ubiquitin-conjugating enzyme]-L-cysteine + N(6)-ubiquitinyl-[acceptor protein]-L-lysine.</text>
        <dbReference type="EC" id="2.3.2.27"/>
    </reaction>
</comment>
<comment type="function">
    <text evidence="5">Functions as an E3 ubiquitin ligase.</text>
</comment>
<evidence type="ECO:0000256" key="3">
    <source>
        <dbReference type="ARBA" id="ARBA00022679"/>
    </source>
</evidence>
<dbReference type="SUPFAM" id="SSF48371">
    <property type="entry name" value="ARM repeat"/>
    <property type="match status" value="1"/>
</dbReference>
<dbReference type="InterPro" id="IPR011989">
    <property type="entry name" value="ARM-like"/>
</dbReference>
<evidence type="ECO:0000256" key="5">
    <source>
        <dbReference type="RuleBase" id="RU369093"/>
    </source>
</evidence>
<dbReference type="CDD" id="cd16664">
    <property type="entry name" value="RING-Ubox_PUB"/>
    <property type="match status" value="1"/>
</dbReference>
<keyword evidence="3 5" id="KW-0808">Transferase</keyword>
<dbReference type="AlphaFoldDB" id="A0A803PJ14"/>
<evidence type="ECO:0000256" key="4">
    <source>
        <dbReference type="ARBA" id="ARBA00022786"/>
    </source>
</evidence>
<dbReference type="InterPro" id="IPR045185">
    <property type="entry name" value="PUB22/23/24-like"/>
</dbReference>
<accession>A0A803PJ14</accession>
<dbReference type="OMA" id="GRACMVQ"/>
<dbReference type="EnsemblPlants" id="evm.model.04.863">
    <property type="protein sequence ID" value="cds.evm.model.04.863"/>
    <property type="gene ID" value="evm.TU.04.863"/>
</dbReference>
<dbReference type="EMBL" id="UZAU01000369">
    <property type="status" value="NOT_ANNOTATED_CDS"/>
    <property type="molecule type" value="Genomic_DNA"/>
</dbReference>
<keyword evidence="8" id="KW-1185">Reference proteome</keyword>
<dbReference type="Pfam" id="PF04564">
    <property type="entry name" value="U-box"/>
    <property type="match status" value="1"/>
</dbReference>
<dbReference type="OrthoDB" id="10064100at2759"/>
<dbReference type="InterPro" id="IPR013083">
    <property type="entry name" value="Znf_RING/FYVE/PHD"/>
</dbReference>
<feature type="domain" description="U-box" evidence="6">
    <location>
        <begin position="7"/>
        <end position="81"/>
    </location>
</feature>
<evidence type="ECO:0000259" key="6">
    <source>
        <dbReference type="PROSITE" id="PS51698"/>
    </source>
</evidence>
<dbReference type="GO" id="GO:0016567">
    <property type="term" value="P:protein ubiquitination"/>
    <property type="evidence" value="ECO:0007669"/>
    <property type="project" value="UniProtKB-UniRule"/>
</dbReference>
<evidence type="ECO:0000313" key="8">
    <source>
        <dbReference type="Proteomes" id="UP000596661"/>
    </source>
</evidence>
<dbReference type="SUPFAM" id="SSF57850">
    <property type="entry name" value="RING/U-box"/>
    <property type="match status" value="1"/>
</dbReference>
<comment type="pathway">
    <text evidence="2 5">Protein modification; protein ubiquitination.</text>
</comment>
<dbReference type="UniPathway" id="UPA00143"/>
<gene>
    <name evidence="7" type="primary">LOC115712328</name>
</gene>
<dbReference type="SMART" id="SM00504">
    <property type="entry name" value="Ubox"/>
    <property type="match status" value="1"/>
</dbReference>
<name>A0A803PJ14_CANSA</name>
<dbReference type="PROSITE" id="PS51698">
    <property type="entry name" value="U_BOX"/>
    <property type="match status" value="1"/>
</dbReference>
<dbReference type="InterPro" id="IPR045210">
    <property type="entry name" value="RING-Ubox_PUB"/>
</dbReference>
<keyword evidence="4 5" id="KW-0833">Ubl conjugation pathway</keyword>
<dbReference type="InterPro" id="IPR058678">
    <property type="entry name" value="ARM_PUB"/>
</dbReference>
<sequence length="405" mass="45461">MNEAEMTVPYLFRCPITLDLFKDPVTLSTGQTYDRSSIEKWLAAGNLTCPVTMQKLHDPTMVPNHTLRHLIDHWLQMGHQFDHEDLAIVDSVAAIKHSLESHDTAFETKLNMLETIRVLSQESSSRSCLIHLGFLPFLLELVFGRTQKEAMISSEEYAKFVEQALFCVLKLLPFCELESLNILLQESKLESVLFLLKHGSSLVKMNLCQLIETTSASSETNQLCSMLGKKRELLHEIVQLVHQNCEASDAGIKALWTLLSSSKLNQETLITEGVVDGLISYISSSERRQSNKSLAVPFAMDILEKLLALDSAREALLRNPNGITTLVKKVFRVSNHEESENAVGSLMTVCYGSFQAREEAIADGVLTQLLLLLQSQCSGRTKTKARMLLKLLRSKWIQDPSHMSN</sequence>
<protein>
    <recommendedName>
        <fullName evidence="5 6">U-box domain-containing protein</fullName>
        <ecNumber evidence="5">2.3.2.27</ecNumber>
    </recommendedName>
    <alternativeName>
        <fullName evidence="5">RING-type E3 ubiquitin transferase PUB</fullName>
    </alternativeName>
</protein>
<proteinExistence type="predicted"/>
<dbReference type="FunFam" id="3.30.40.10:FF:000442">
    <property type="entry name" value="RING-type E3 ubiquitin transferase"/>
    <property type="match status" value="1"/>
</dbReference>
<reference evidence="7" key="2">
    <citation type="submission" date="2021-03" db="UniProtKB">
        <authorList>
            <consortium name="EnsemblPlants"/>
        </authorList>
    </citation>
    <scope>IDENTIFICATION</scope>
</reference>
<evidence type="ECO:0000313" key="7">
    <source>
        <dbReference type="EnsemblPlants" id="cds.evm.model.04.863"/>
    </source>
</evidence>
<dbReference type="Proteomes" id="UP000596661">
    <property type="component" value="Chromosome 4"/>
</dbReference>
<dbReference type="InterPro" id="IPR016024">
    <property type="entry name" value="ARM-type_fold"/>
</dbReference>
<dbReference type="InterPro" id="IPR003613">
    <property type="entry name" value="Ubox_domain"/>
</dbReference>
<dbReference type="Gene3D" id="1.25.10.10">
    <property type="entry name" value="Leucine-rich Repeat Variant"/>
    <property type="match status" value="1"/>
</dbReference>
<organism evidence="7 8">
    <name type="scientific">Cannabis sativa</name>
    <name type="common">Hemp</name>
    <name type="synonym">Marijuana</name>
    <dbReference type="NCBI Taxonomy" id="3483"/>
    <lineage>
        <taxon>Eukaryota</taxon>
        <taxon>Viridiplantae</taxon>
        <taxon>Streptophyta</taxon>
        <taxon>Embryophyta</taxon>
        <taxon>Tracheophyta</taxon>
        <taxon>Spermatophyta</taxon>
        <taxon>Magnoliopsida</taxon>
        <taxon>eudicotyledons</taxon>
        <taxon>Gunneridae</taxon>
        <taxon>Pentapetalae</taxon>
        <taxon>rosids</taxon>
        <taxon>fabids</taxon>
        <taxon>Rosales</taxon>
        <taxon>Cannabaceae</taxon>
        <taxon>Cannabis</taxon>
    </lineage>
</organism>
<dbReference type="GO" id="GO:0061630">
    <property type="term" value="F:ubiquitin protein ligase activity"/>
    <property type="evidence" value="ECO:0007669"/>
    <property type="project" value="UniProtKB-UniRule"/>
</dbReference>
<dbReference type="Pfam" id="PF25598">
    <property type="entry name" value="ARM_PUB"/>
    <property type="match status" value="1"/>
</dbReference>
<evidence type="ECO:0000256" key="2">
    <source>
        <dbReference type="ARBA" id="ARBA00004906"/>
    </source>
</evidence>